<protein>
    <submittedName>
        <fullName evidence="1">Uncharacterized protein</fullName>
    </submittedName>
</protein>
<organism evidence="1">
    <name type="scientific">Acinetobacter baumannii</name>
    <dbReference type="NCBI Taxonomy" id="470"/>
    <lineage>
        <taxon>Bacteria</taxon>
        <taxon>Pseudomonadati</taxon>
        <taxon>Pseudomonadota</taxon>
        <taxon>Gammaproteobacteria</taxon>
        <taxon>Moraxellales</taxon>
        <taxon>Moraxellaceae</taxon>
        <taxon>Acinetobacter</taxon>
        <taxon>Acinetobacter calcoaceticus/baumannii complex</taxon>
    </lineage>
</organism>
<dbReference type="AlphaFoldDB" id="A0A2S5C1Z0"/>
<gene>
    <name evidence="1" type="ORF">JHZ39_001855</name>
</gene>
<sequence length="339" mass="38948">MIPFSFNYLWIFLIASLGSLVFFLFAVGMIFSAKLRSVIRNGNILIRLIFLLSFLCLLLNIGLGILSIIIDNKIKKNGEALNKVLVKDEKVLGIPMPKGTQLELYQPNQLDSFRRATFPQPIQFGNFHVNSIKIARGIDIELFNDRSITLEGEGKDLVEGWPCEISVYIKVYLDRNAKINGLEYCSLAQRVQLNHLEIEPKANIERSKDQKYPDGFVSKDFWIIKDASIKYKNISMSWAYIYLDRDKKLIGIENAILEEDLRIGNIKYPKGTEFNLLVRPLTKQEAWLFIPPEKVNAIDAKGKIYTYQQAILQRPNGAVKQVFDISDPNLMMRTMNRLH</sequence>
<comment type="caution">
    <text evidence="1">The sequence shown here is derived from an EMBL/GenBank/DDBJ whole genome shotgun (WGS) entry which is preliminary data.</text>
</comment>
<name>A0A2S5C1Z0_ACIBA</name>
<dbReference type="RefSeq" id="WP_064194526.1">
    <property type="nucleotide sequence ID" value="NZ_CAJHFX010000002.1"/>
</dbReference>
<dbReference type="EMBL" id="AAYLMQ010000019">
    <property type="protein sequence ID" value="EGY2377484.1"/>
    <property type="molecule type" value="Genomic_DNA"/>
</dbReference>
<reference evidence="1" key="1">
    <citation type="submission" date="2020-12" db="EMBL/GenBank/DDBJ databases">
        <authorList>
            <consortium name="Clinical and Environmental Microbiology Branch: Whole genome sequencing antimicrobial resistance pathogens in the healthcare setting"/>
        </authorList>
    </citation>
    <scope>NUCLEOTIDE SEQUENCE</scope>
    <source>
        <strain evidence="1">2018HL-00813</strain>
    </source>
</reference>
<proteinExistence type="predicted"/>
<evidence type="ECO:0000313" key="1">
    <source>
        <dbReference type="EMBL" id="EGY2377484.1"/>
    </source>
</evidence>
<accession>A0A2S5C1Z0</accession>